<keyword evidence="8" id="KW-1015">Disulfide bond</keyword>
<dbReference type="InterPro" id="IPR000152">
    <property type="entry name" value="EGF-type_Asp/Asn_hydroxyl_site"/>
</dbReference>
<feature type="compositionally biased region" description="Low complexity" evidence="10">
    <location>
        <begin position="215"/>
        <end position="224"/>
    </location>
</feature>
<dbReference type="EMBL" id="CDMZ01000993">
    <property type="protein sequence ID" value="CEM25276.1"/>
    <property type="molecule type" value="Genomic_DNA"/>
</dbReference>
<dbReference type="Pfam" id="PF02535">
    <property type="entry name" value="Zip"/>
    <property type="match status" value="1"/>
</dbReference>
<evidence type="ECO:0000259" key="12">
    <source>
        <dbReference type="PROSITE" id="PS50026"/>
    </source>
</evidence>
<feature type="domain" description="EGF-like" evidence="12">
    <location>
        <begin position="1207"/>
        <end position="1247"/>
    </location>
</feature>
<evidence type="ECO:0000256" key="4">
    <source>
        <dbReference type="ARBA" id="ARBA00022729"/>
    </source>
</evidence>
<evidence type="ECO:0000256" key="1">
    <source>
        <dbReference type="ARBA" id="ARBA00004141"/>
    </source>
</evidence>
<dbReference type="FunFam" id="2.10.25.10:FF:000038">
    <property type="entry name" value="Fibrillin 2"/>
    <property type="match status" value="4"/>
</dbReference>
<evidence type="ECO:0000256" key="9">
    <source>
        <dbReference type="PROSITE-ProRule" id="PRU00076"/>
    </source>
</evidence>
<organism evidence="13">
    <name type="scientific">Chromera velia CCMP2878</name>
    <dbReference type="NCBI Taxonomy" id="1169474"/>
    <lineage>
        <taxon>Eukaryota</taxon>
        <taxon>Sar</taxon>
        <taxon>Alveolata</taxon>
        <taxon>Colpodellida</taxon>
        <taxon>Chromeraceae</taxon>
        <taxon>Chromera</taxon>
    </lineage>
</organism>
<dbReference type="PANTHER" id="PTHR24039">
    <property type="entry name" value="FIBRILLIN-RELATED"/>
    <property type="match status" value="1"/>
</dbReference>
<dbReference type="VEuPathDB" id="CryptoDB:Cvel_576"/>
<dbReference type="InterPro" id="IPR000742">
    <property type="entry name" value="EGF"/>
</dbReference>
<dbReference type="SMART" id="SM00179">
    <property type="entry name" value="EGF_CA"/>
    <property type="match status" value="4"/>
</dbReference>
<evidence type="ECO:0000256" key="10">
    <source>
        <dbReference type="SAM" id="MobiDB-lite"/>
    </source>
</evidence>
<feature type="transmembrane region" description="Helical" evidence="11">
    <location>
        <begin position="310"/>
        <end position="335"/>
    </location>
</feature>
<dbReference type="GO" id="GO:0046873">
    <property type="term" value="F:metal ion transmembrane transporter activity"/>
    <property type="evidence" value="ECO:0007669"/>
    <property type="project" value="InterPro"/>
</dbReference>
<accession>A0A0G4G8U7</accession>
<evidence type="ECO:0000313" key="13">
    <source>
        <dbReference type="EMBL" id="CEM25276.1"/>
    </source>
</evidence>
<feature type="compositionally biased region" description="Basic and acidic residues" evidence="10">
    <location>
        <begin position="191"/>
        <end position="200"/>
    </location>
</feature>
<comment type="caution">
    <text evidence="9">Lacks conserved residue(s) required for the propagation of feature annotation.</text>
</comment>
<reference evidence="13" key="1">
    <citation type="submission" date="2014-11" db="EMBL/GenBank/DDBJ databases">
        <authorList>
            <person name="Otto D Thomas"/>
            <person name="Naeem Raeece"/>
        </authorList>
    </citation>
    <scope>NUCLEOTIDE SEQUENCE</scope>
</reference>
<keyword evidence="5" id="KW-0677">Repeat</keyword>
<dbReference type="Gene3D" id="2.10.25.10">
    <property type="entry name" value="Laminin"/>
    <property type="match status" value="5"/>
</dbReference>
<feature type="compositionally biased region" description="Basic and acidic residues" evidence="10">
    <location>
        <begin position="255"/>
        <end position="271"/>
    </location>
</feature>
<feature type="transmembrane region" description="Helical" evidence="11">
    <location>
        <begin position="355"/>
        <end position="379"/>
    </location>
</feature>
<protein>
    <recommendedName>
        <fullName evidence="12">EGF-like domain-containing protein</fullName>
    </recommendedName>
</protein>
<evidence type="ECO:0000256" key="3">
    <source>
        <dbReference type="ARBA" id="ARBA00022692"/>
    </source>
</evidence>
<evidence type="ECO:0000256" key="2">
    <source>
        <dbReference type="ARBA" id="ARBA00022536"/>
    </source>
</evidence>
<dbReference type="PhylomeDB" id="A0A0G4G8U7"/>
<dbReference type="InterPro" id="IPR003689">
    <property type="entry name" value="ZIP"/>
</dbReference>
<dbReference type="PROSITE" id="PS00010">
    <property type="entry name" value="ASX_HYDROXYL"/>
    <property type="match status" value="3"/>
</dbReference>
<feature type="transmembrane region" description="Helical" evidence="11">
    <location>
        <begin position="69"/>
        <end position="87"/>
    </location>
</feature>
<keyword evidence="3 11" id="KW-0812">Transmembrane</keyword>
<proteinExistence type="predicted"/>
<keyword evidence="2 9" id="KW-0245">EGF-like domain</keyword>
<dbReference type="PANTHER" id="PTHR24039:SF58">
    <property type="entry name" value="EGF-LIKE DOMAIN-CONTAINING PROTEIN"/>
    <property type="match status" value="1"/>
</dbReference>
<keyword evidence="7 11" id="KW-0472">Membrane</keyword>
<sequence length="1526" mass="164170">MALFWRSIHRAEVNSDFFRRLQESMETNDDIHLSPERVGTAFLLTTVAGLCTGIGAAISFFLKFEDKRIFTICLSLAGGVMLYVSFLEIFMKGQEGLIQGGVPEDMSYVYATLLFFGGIGLSILLNWISEIVFHRKGPLKRKKEKEREVRREANTMIPLPAPAVGAQTVMNAQSRTGEGEQPSPLAAQEAEGERERDPQREGSNPTGLVGPILPPAAAQTAQTPVDPSDTHVEEAERGVPSVTAEALQSPAGSAHRHDGTLSSDHGGEGEGRLNSSPVDMTFENEHTQALTKLGCFSALALAAHNMPEGFATFVAALVDVRVGIGLMIAIAIHNIPEGIAVAVPVYYGSGSRWKAFGYSMISGLAEPLGAAIGYGVMLASGGFSEIAFSVVFGLVGGLMVYIVIEKLLPTAISYDPTKGICVGTHNCDENADCTVAGLSFTYACNSGYDGDGAVYGTQVPRTDIGRADFYSFTWTKDVKNLFNGHVTIYEQYGGAVCPGEYRMYGSDSWINNPGVVTTVGSSEHSISSLFDGSNDGAPFAYSPVAGASDSSNSNVNAFLGTPCYIILAGYALQAHADGTGYSEQNPSSLVLSASNSTIGPWTTLHSYSGNPTATAVSYGQVILYAAQITGDVSGTAAASDSDEQVILETPCYMTLKGYAYAARDDSNVQRTPSSMNVSGANSTDGPWTTLHSFRDVTDWDLGEVKFWNMDVIAGPFKFFRFSIFRISRTSNDYATGDYAYFFASAITELDECAVGVHNCDPQATCANTNGSFTCTCNAGLDRDGVACGLRVPPVDIGRGDQNDFTWTKDKDTPFNGQVTIYISYFGDLCPGEYRVFAPNGWYGNLGMTNSLGGSERPPSSAFDGSTEEWSTLSPSANIAGINIASESDWQLIFMTPCYITLAGYAIQARDIANTEQYSPSFMNVSGANSTKGPWTTLYSFSDVTNWDRAEQKIWLADVHLDEYAAEVHNCDPQAICANTNGSFACTCNAGLDGDGVACGLQVPPADIGLGHSTSFTWTKDKHWLYNSVVTIYKDYLGDVCLGQYCVYVDEAWLNSPGATSTSLSASEWMSSSLFDASSAGRAYCTLVNVASVFAAIESEKNIILGTPCYITLTEYALHARDDFTGLAYQMPSKINVSEANSTDGPWTSLHSFSGVTTWDGGDAMTWPADIRAGPFRFFRFTTRRIQHTSTQALCIDQAILYAAAVTELDECAARVHNCDSQATCANTNGSFTCTCNAGLDGDGVVCGLRVPPADIGRGDQNDFTWTKDKDTLFNGIVTIYKDYGGDVCPGEYRVFAPNSWLHNPGVTNTKNSNEYLPSSAFDGSSEEYPFLSPSTNIAGLNTATESNFQVILMTPCYITLAGYSVTARDYANWGQYSPSSMNVSGSNSTDGPWTTLHSFSDVTNWDQAEQKIWPADIRVGPFRFFRFLIRRIQRTTAHYVSIGQAHLYAAGVTELDECAAGVHNCDPQATCANTNGSFTCTCNAGLDGDGVACGLRVPPADIGRGDQNDFTWMKDKDTLFNGIITI</sequence>
<dbReference type="GO" id="GO:0016020">
    <property type="term" value="C:membrane"/>
    <property type="evidence" value="ECO:0007669"/>
    <property type="project" value="UniProtKB-SubCell"/>
</dbReference>
<dbReference type="GO" id="GO:0005509">
    <property type="term" value="F:calcium ion binding"/>
    <property type="evidence" value="ECO:0007669"/>
    <property type="project" value="InterPro"/>
</dbReference>
<dbReference type="InterPro" id="IPR001881">
    <property type="entry name" value="EGF-like_Ca-bd_dom"/>
</dbReference>
<keyword evidence="4" id="KW-0732">Signal</keyword>
<feature type="transmembrane region" description="Helical" evidence="11">
    <location>
        <begin position="41"/>
        <end position="62"/>
    </location>
</feature>
<dbReference type="SMART" id="SM00181">
    <property type="entry name" value="EGF"/>
    <property type="match status" value="4"/>
</dbReference>
<comment type="subcellular location">
    <subcellularLocation>
        <location evidence="1">Membrane</location>
        <topology evidence="1">Multi-pass membrane protein</topology>
    </subcellularLocation>
</comment>
<feature type="compositionally biased region" description="Basic and acidic residues" evidence="10">
    <location>
        <begin position="228"/>
        <end position="237"/>
    </location>
</feature>
<feature type="region of interest" description="Disordered" evidence="10">
    <location>
        <begin position="142"/>
        <end position="278"/>
    </location>
</feature>
<dbReference type="InterPro" id="IPR018097">
    <property type="entry name" value="EGF_Ca-bd_CS"/>
</dbReference>
<evidence type="ECO:0000256" key="8">
    <source>
        <dbReference type="ARBA" id="ARBA00023157"/>
    </source>
</evidence>
<feature type="domain" description="EGF-like" evidence="12">
    <location>
        <begin position="748"/>
        <end position="788"/>
    </location>
</feature>
<evidence type="ECO:0000256" key="6">
    <source>
        <dbReference type="ARBA" id="ARBA00022989"/>
    </source>
</evidence>
<feature type="transmembrane region" description="Helical" evidence="11">
    <location>
        <begin position="386"/>
        <end position="404"/>
    </location>
</feature>
<dbReference type="SUPFAM" id="SSF57184">
    <property type="entry name" value="Growth factor receptor domain"/>
    <property type="match status" value="1"/>
</dbReference>
<dbReference type="InterPro" id="IPR009030">
    <property type="entry name" value="Growth_fac_rcpt_cys_sf"/>
</dbReference>
<evidence type="ECO:0000256" key="7">
    <source>
        <dbReference type="ARBA" id="ARBA00023136"/>
    </source>
</evidence>
<dbReference type="InterPro" id="IPR024731">
    <property type="entry name" value="NELL2-like_EGF"/>
</dbReference>
<feature type="transmembrane region" description="Helical" evidence="11">
    <location>
        <begin position="107"/>
        <end position="133"/>
    </location>
</feature>
<evidence type="ECO:0000256" key="5">
    <source>
        <dbReference type="ARBA" id="ARBA00022737"/>
    </source>
</evidence>
<dbReference type="PROSITE" id="PS01187">
    <property type="entry name" value="EGF_CA"/>
    <property type="match status" value="3"/>
</dbReference>
<feature type="domain" description="EGF-like" evidence="12">
    <location>
        <begin position="1454"/>
        <end position="1494"/>
    </location>
</feature>
<keyword evidence="6 11" id="KW-1133">Transmembrane helix</keyword>
<dbReference type="SUPFAM" id="SSF57196">
    <property type="entry name" value="EGF/Laminin"/>
    <property type="match status" value="1"/>
</dbReference>
<gene>
    <name evidence="13" type="ORF">Cvel_576</name>
</gene>
<name>A0A0G4G8U7_9ALVE</name>
<dbReference type="Pfam" id="PF12947">
    <property type="entry name" value="EGF_3"/>
    <property type="match status" value="4"/>
</dbReference>
<evidence type="ECO:0000256" key="11">
    <source>
        <dbReference type="SAM" id="Phobius"/>
    </source>
</evidence>
<dbReference type="CDD" id="cd00054">
    <property type="entry name" value="EGF_CA"/>
    <property type="match status" value="4"/>
</dbReference>
<dbReference type="PROSITE" id="PS50026">
    <property type="entry name" value="EGF_3"/>
    <property type="match status" value="3"/>
</dbReference>